<name>A0A368H150_ANCCA</name>
<comment type="caution">
    <text evidence="1">The sequence shown here is derived from an EMBL/GenBank/DDBJ whole genome shotgun (WGS) entry which is preliminary data.</text>
</comment>
<accession>A0A368H150</accession>
<dbReference type="AlphaFoldDB" id="A0A368H150"/>
<organism evidence="1 2">
    <name type="scientific">Ancylostoma caninum</name>
    <name type="common">Dog hookworm</name>
    <dbReference type="NCBI Taxonomy" id="29170"/>
    <lineage>
        <taxon>Eukaryota</taxon>
        <taxon>Metazoa</taxon>
        <taxon>Ecdysozoa</taxon>
        <taxon>Nematoda</taxon>
        <taxon>Chromadorea</taxon>
        <taxon>Rhabditida</taxon>
        <taxon>Rhabditina</taxon>
        <taxon>Rhabditomorpha</taxon>
        <taxon>Strongyloidea</taxon>
        <taxon>Ancylostomatidae</taxon>
        <taxon>Ancylostomatinae</taxon>
        <taxon>Ancylostoma</taxon>
    </lineage>
</organism>
<proteinExistence type="predicted"/>
<sequence length="119" mass="13268">MKVVNRATYVCIENGVFGAFTLFESSLDHVTSRFQPKLEEPVMPPRRTISRVSRCSYCSHFSLEPEENKANELLNNLTIRSLATFARANADVYGGGFGRVNLRKGDLVQSRSNVNQGPS</sequence>
<evidence type="ECO:0000313" key="2">
    <source>
        <dbReference type="Proteomes" id="UP000252519"/>
    </source>
</evidence>
<dbReference type="Proteomes" id="UP000252519">
    <property type="component" value="Unassembled WGS sequence"/>
</dbReference>
<reference evidence="1 2" key="1">
    <citation type="submission" date="2014-10" db="EMBL/GenBank/DDBJ databases">
        <title>Draft genome of the hookworm Ancylostoma caninum.</title>
        <authorList>
            <person name="Mitreva M."/>
        </authorList>
    </citation>
    <scope>NUCLEOTIDE SEQUENCE [LARGE SCALE GENOMIC DNA]</scope>
    <source>
        <strain evidence="1 2">Baltimore</strain>
    </source>
</reference>
<gene>
    <name evidence="1" type="ORF">ANCCAN_04929</name>
</gene>
<dbReference type="STRING" id="29170.A0A368H150"/>
<dbReference type="OrthoDB" id="297496at2759"/>
<keyword evidence="2" id="KW-1185">Reference proteome</keyword>
<evidence type="ECO:0000313" key="1">
    <source>
        <dbReference type="EMBL" id="RCN48947.1"/>
    </source>
</evidence>
<protein>
    <submittedName>
        <fullName evidence="1">Uncharacterized protein</fullName>
    </submittedName>
</protein>
<dbReference type="EMBL" id="JOJR01000040">
    <property type="protein sequence ID" value="RCN48947.1"/>
    <property type="molecule type" value="Genomic_DNA"/>
</dbReference>